<feature type="region of interest" description="Disordered" evidence="1">
    <location>
        <begin position="105"/>
        <end position="128"/>
    </location>
</feature>
<protein>
    <submittedName>
        <fullName evidence="3">DUF4806 domain-containing protein</fullName>
    </submittedName>
</protein>
<evidence type="ECO:0000313" key="3">
    <source>
        <dbReference type="WBParaSite" id="SMUV_0000605301-mRNA-1"/>
    </source>
</evidence>
<name>A0A158R5A1_9BILA</name>
<evidence type="ECO:0000256" key="1">
    <source>
        <dbReference type="SAM" id="MobiDB-lite"/>
    </source>
</evidence>
<sequence>MMITNVKTDEALALNDLGPLLHVFDNSTSLDIDLSLTSIIAATTYINDTEASGEGPGSTIRANDDCKTTELSSTKSFYANSVPNNDAGISDSSYVKIVTVADNENCSDESENGNNDSDSVGNATQTQSSVQKEDLLMIIKEVGKYLPSQTRKKEKWKLQLDQLLEIKEDLTKTNVDVKMLGVKFLKAMKSFGIALKSCMRPFYIQEDIEIYAVQIVNVGEEMTAVGLKGFARTFTLMLKSLISYWIKNSGYDIRLSRGWRHTRCVISLMLRHLSSADVLIATEKALLSLQLRIVQHCNKDKMNEIVSAVREVHELQDVVMHQLISVGNFAI</sequence>
<evidence type="ECO:0000313" key="2">
    <source>
        <dbReference type="Proteomes" id="UP000046393"/>
    </source>
</evidence>
<dbReference type="Proteomes" id="UP000046393">
    <property type="component" value="Unplaced"/>
</dbReference>
<dbReference type="AlphaFoldDB" id="A0A158R5A1"/>
<organism evidence="2 3">
    <name type="scientific">Syphacia muris</name>
    <dbReference type="NCBI Taxonomy" id="451379"/>
    <lineage>
        <taxon>Eukaryota</taxon>
        <taxon>Metazoa</taxon>
        <taxon>Ecdysozoa</taxon>
        <taxon>Nematoda</taxon>
        <taxon>Chromadorea</taxon>
        <taxon>Rhabditida</taxon>
        <taxon>Spirurina</taxon>
        <taxon>Oxyuridomorpha</taxon>
        <taxon>Oxyuroidea</taxon>
        <taxon>Oxyuridae</taxon>
        <taxon>Syphacia</taxon>
    </lineage>
</organism>
<dbReference type="WBParaSite" id="SMUV_0000605301-mRNA-1">
    <property type="protein sequence ID" value="SMUV_0000605301-mRNA-1"/>
    <property type="gene ID" value="SMUV_0000605301"/>
</dbReference>
<reference evidence="3" key="1">
    <citation type="submission" date="2016-04" db="UniProtKB">
        <authorList>
            <consortium name="WormBaseParasite"/>
        </authorList>
    </citation>
    <scope>IDENTIFICATION</scope>
</reference>
<feature type="compositionally biased region" description="Polar residues" evidence="1">
    <location>
        <begin position="112"/>
        <end position="128"/>
    </location>
</feature>
<accession>A0A158R5A1</accession>
<keyword evidence="2" id="KW-1185">Reference proteome</keyword>
<proteinExistence type="predicted"/>